<evidence type="ECO:0000256" key="6">
    <source>
        <dbReference type="ARBA" id="ARBA00022523"/>
    </source>
</evidence>
<dbReference type="InterPro" id="IPR001117">
    <property type="entry name" value="Cu-oxidase_2nd"/>
</dbReference>
<accession>A0A2K2CM79</accession>
<dbReference type="InterPro" id="IPR034285">
    <property type="entry name" value="CuRO_2_LCC"/>
</dbReference>
<dbReference type="PROSITE" id="PS00079">
    <property type="entry name" value="MULTICOPPER_OXIDASE1"/>
    <property type="match status" value="1"/>
</dbReference>
<dbReference type="Pfam" id="PF07731">
    <property type="entry name" value="Cu-oxidase_2"/>
    <property type="match status" value="1"/>
</dbReference>
<dbReference type="GO" id="GO:0005507">
    <property type="term" value="F:copper ion binding"/>
    <property type="evidence" value="ECO:0007669"/>
    <property type="project" value="InterPro"/>
</dbReference>
<dbReference type="InterPro" id="IPR045087">
    <property type="entry name" value="Cu-oxidase_fam"/>
</dbReference>
<evidence type="ECO:0000256" key="8">
    <source>
        <dbReference type="ARBA" id="ARBA00022723"/>
    </source>
</evidence>
<dbReference type="Gramene" id="PNT63130">
    <property type="protein sequence ID" value="PNT63130"/>
    <property type="gene ID" value="BRADI_4g11840v3"/>
</dbReference>
<feature type="domain" description="Plastocyanin-like" evidence="14">
    <location>
        <begin position="162"/>
        <end position="300"/>
    </location>
</feature>
<organism evidence="17">
    <name type="scientific">Brachypodium distachyon</name>
    <name type="common">Purple false brome</name>
    <name type="synonym">Trachynia distachya</name>
    <dbReference type="NCBI Taxonomy" id="15368"/>
    <lineage>
        <taxon>Eukaryota</taxon>
        <taxon>Viridiplantae</taxon>
        <taxon>Streptophyta</taxon>
        <taxon>Embryophyta</taxon>
        <taxon>Tracheophyta</taxon>
        <taxon>Spermatophyta</taxon>
        <taxon>Magnoliopsida</taxon>
        <taxon>Liliopsida</taxon>
        <taxon>Poales</taxon>
        <taxon>Poaceae</taxon>
        <taxon>BOP clade</taxon>
        <taxon>Pooideae</taxon>
        <taxon>Stipodae</taxon>
        <taxon>Brachypodieae</taxon>
        <taxon>Brachypodium</taxon>
    </lineage>
</organism>
<name>A0A2K2CM79_BRADI</name>
<dbReference type="PANTHER" id="PTHR11709:SF356">
    <property type="entry name" value="LACCASE"/>
    <property type="match status" value="1"/>
</dbReference>
<evidence type="ECO:0000256" key="9">
    <source>
        <dbReference type="ARBA" id="ARBA00022737"/>
    </source>
</evidence>
<dbReference type="NCBIfam" id="TIGR03389">
    <property type="entry name" value="laccase"/>
    <property type="match status" value="1"/>
</dbReference>
<dbReference type="InterPro" id="IPR011707">
    <property type="entry name" value="Cu-oxidase-like_N"/>
</dbReference>
<evidence type="ECO:0000256" key="1">
    <source>
        <dbReference type="ARBA" id="ARBA00000349"/>
    </source>
</evidence>
<dbReference type="PROSITE" id="PS00080">
    <property type="entry name" value="MULTICOPPER_OXIDASE2"/>
    <property type="match status" value="1"/>
</dbReference>
<keyword evidence="11 13" id="KW-0186">Copper</keyword>
<dbReference type="Pfam" id="PF00394">
    <property type="entry name" value="Cu-oxidase"/>
    <property type="match status" value="1"/>
</dbReference>
<dbReference type="GeneID" id="100842590"/>
<dbReference type="GO" id="GO:0046274">
    <property type="term" value="P:lignin catabolic process"/>
    <property type="evidence" value="ECO:0007669"/>
    <property type="project" value="UniProtKB-KW"/>
</dbReference>
<dbReference type="InterPro" id="IPR008972">
    <property type="entry name" value="Cupredoxin"/>
</dbReference>
<keyword evidence="12 13" id="KW-0439">Lignin degradation</keyword>
<evidence type="ECO:0000256" key="4">
    <source>
        <dbReference type="ARBA" id="ARBA00010609"/>
    </source>
</evidence>
<dbReference type="OrthoDB" id="590181at2759"/>
<keyword evidence="19" id="KW-1185">Reference proteome</keyword>
<dbReference type="CDD" id="cd13849">
    <property type="entry name" value="CuRO_1_LCC_plant"/>
    <property type="match status" value="1"/>
</dbReference>
<gene>
    <name evidence="18" type="primary">LOC100842590</name>
    <name evidence="17" type="ORF">BRADI_4g11840v3</name>
</gene>
<evidence type="ECO:0000256" key="13">
    <source>
        <dbReference type="RuleBase" id="RU361119"/>
    </source>
</evidence>
<feature type="signal peptide" evidence="13">
    <location>
        <begin position="1"/>
        <end position="25"/>
    </location>
</feature>
<evidence type="ECO:0000256" key="10">
    <source>
        <dbReference type="ARBA" id="ARBA00023002"/>
    </source>
</evidence>
<evidence type="ECO:0000256" key="11">
    <source>
        <dbReference type="ARBA" id="ARBA00023008"/>
    </source>
</evidence>
<evidence type="ECO:0000256" key="5">
    <source>
        <dbReference type="ARBA" id="ARBA00012297"/>
    </source>
</evidence>
<evidence type="ECO:0000259" key="15">
    <source>
        <dbReference type="Pfam" id="PF07731"/>
    </source>
</evidence>
<reference evidence="17 18" key="1">
    <citation type="journal article" date="2010" name="Nature">
        <title>Genome sequencing and analysis of the model grass Brachypodium distachyon.</title>
        <authorList>
            <consortium name="International Brachypodium Initiative"/>
        </authorList>
    </citation>
    <scope>NUCLEOTIDE SEQUENCE [LARGE SCALE GENOMIC DNA]</scope>
    <source>
        <strain evidence="17 18">Bd21</strain>
    </source>
</reference>
<keyword evidence="10 13" id="KW-0560">Oxidoreductase</keyword>
<dbReference type="EnsemblPlants" id="PNT63130">
    <property type="protein sequence ID" value="PNT63130"/>
    <property type="gene ID" value="BRADI_4g11840v3"/>
</dbReference>
<sequence length="606" mass="66218">MAAMALSATSVAVFFFLAVLSGGDAAVVEHTFVVSQVKMNRACRGDTLVTVVNGQLPGPAIEVTEGDSVVVHLVNKSPYGLTIHWHGVKQRLNCWADGVDMVTQCPIQPGRNFTYRFNVAGQEGTLWWHAHVASFRATVHGALIIRPRSGVTSYPFPEPHKEIPIFIGEWWEVDLVKLDTTLGDGVDYNPVNTTINGKLGDLYNCSVHLCDSGCEGALEDNFIIEVEQGKTYLLRIVNAALFSEYYLKIAGHRFTVVAADANYVKPYTTDIIAIAPGESVDAIVLADAPPGKYYMVALGNQQPPPDIQIPPLSSRVLVKYNYNPSKEQALTLGASVMAPEMPDQHNTIASFYFHGNMTGSFAHLPVPVHVDEHLFISLALGVICRGGHVPSPSLPCSKLNGSILAATMNNISFEFPSNVSLLEAHYRGNMSNAGMLHKLPDKPPIVYNFTDRAMISEGSEEAALESTLIATTVRRFRFNTTVEIVFQSTTVLQSDSNPMHLHGHDFFVLAQGLGNYNAERDVGRYNLVDPPVRNTVLVPSSGWAAIRFVTDNPGVWFLHCHYGFHMSIGMAVVFEVDNGQTLNTTLAPPPADLPICEQHDSSVAYE</sequence>
<dbReference type="GO" id="GO:0052716">
    <property type="term" value="F:hydroquinone:oxygen oxidoreductase activity"/>
    <property type="evidence" value="ECO:0007669"/>
    <property type="project" value="UniProtKB-EC"/>
</dbReference>
<evidence type="ECO:0000313" key="17">
    <source>
        <dbReference type="EMBL" id="PNT63130.1"/>
    </source>
</evidence>
<dbReference type="GO" id="GO:0048046">
    <property type="term" value="C:apoplast"/>
    <property type="evidence" value="ECO:0007669"/>
    <property type="project" value="UniProtKB-SubCell"/>
</dbReference>
<dbReference type="PANTHER" id="PTHR11709">
    <property type="entry name" value="MULTI-COPPER OXIDASE"/>
    <property type="match status" value="1"/>
</dbReference>
<dbReference type="ExpressionAtlas" id="A0A2K2CM79">
    <property type="expression patterns" value="baseline"/>
</dbReference>
<reference evidence="17" key="2">
    <citation type="submission" date="2017-06" db="EMBL/GenBank/DDBJ databases">
        <title>WGS assembly of Brachypodium distachyon.</title>
        <authorList>
            <consortium name="The International Brachypodium Initiative"/>
            <person name="Lucas S."/>
            <person name="Harmon-Smith M."/>
            <person name="Lail K."/>
            <person name="Tice H."/>
            <person name="Grimwood J."/>
            <person name="Bruce D."/>
            <person name="Barry K."/>
            <person name="Shu S."/>
            <person name="Lindquist E."/>
            <person name="Wang M."/>
            <person name="Pitluck S."/>
            <person name="Vogel J.P."/>
            <person name="Garvin D.F."/>
            <person name="Mockler T.C."/>
            <person name="Schmutz J."/>
            <person name="Rokhsar D."/>
            <person name="Bevan M.W."/>
        </authorList>
    </citation>
    <scope>NUCLEOTIDE SEQUENCE</scope>
    <source>
        <strain evidence="17">Bd21</strain>
    </source>
</reference>
<dbReference type="GO" id="GO:0016491">
    <property type="term" value="F:oxidoreductase activity"/>
    <property type="evidence" value="ECO:0000318"/>
    <property type="project" value="GO_Central"/>
</dbReference>
<dbReference type="EC" id="1.10.3.2" evidence="5 13"/>
<keyword evidence="13" id="KW-0732">Signal</keyword>
<dbReference type="InterPro" id="IPR002355">
    <property type="entry name" value="Cu_oxidase_Cu_BS"/>
</dbReference>
<evidence type="ECO:0000259" key="16">
    <source>
        <dbReference type="Pfam" id="PF07732"/>
    </source>
</evidence>
<evidence type="ECO:0000259" key="14">
    <source>
        <dbReference type="Pfam" id="PF00394"/>
    </source>
</evidence>
<comment type="subcellular location">
    <subcellularLocation>
        <location evidence="3 13">Secreted</location>
        <location evidence="3 13">Extracellular space</location>
        <location evidence="3 13">Apoplast</location>
    </subcellularLocation>
</comment>
<dbReference type="Pfam" id="PF07732">
    <property type="entry name" value="Cu-oxidase_3"/>
    <property type="match status" value="1"/>
</dbReference>
<keyword evidence="6 13" id="KW-0052">Apoplast</keyword>
<comment type="similarity">
    <text evidence="4 13">Belongs to the multicopper oxidase family.</text>
</comment>
<keyword evidence="8 13" id="KW-0479">Metal-binding</keyword>
<dbReference type="AlphaFoldDB" id="A0A2K2CM79"/>
<dbReference type="InterPro" id="IPR033138">
    <property type="entry name" value="Cu_oxidase_CS"/>
</dbReference>
<dbReference type="InterPro" id="IPR017761">
    <property type="entry name" value="Laccase"/>
</dbReference>
<dbReference type="InterPro" id="IPR034288">
    <property type="entry name" value="CuRO_1_LCC"/>
</dbReference>
<dbReference type="EMBL" id="CM000883">
    <property type="protein sequence ID" value="PNT63130.1"/>
    <property type="molecule type" value="Genomic_DNA"/>
</dbReference>
<keyword evidence="9 13" id="KW-0677">Repeat</keyword>
<comment type="cofactor">
    <cofactor evidence="13">
        <name>Cu cation</name>
        <dbReference type="ChEBI" id="CHEBI:23378"/>
    </cofactor>
    <text evidence="13">Binds 4 Cu cations per monomer.</text>
</comment>
<dbReference type="Gene3D" id="2.60.40.420">
    <property type="entry name" value="Cupredoxins - blue copper proteins"/>
    <property type="match status" value="3"/>
</dbReference>
<keyword evidence="7 13" id="KW-0964">Secreted</keyword>
<proteinExistence type="inferred from homology"/>
<dbReference type="InterPro" id="IPR011706">
    <property type="entry name" value="Cu-oxidase_C"/>
</dbReference>
<feature type="domain" description="Plastocyanin-like" evidence="16">
    <location>
        <begin position="35"/>
        <end position="149"/>
    </location>
</feature>
<evidence type="ECO:0000256" key="3">
    <source>
        <dbReference type="ARBA" id="ARBA00004271"/>
    </source>
</evidence>
<feature type="domain" description="Plastocyanin-like" evidence="15">
    <location>
        <begin position="440"/>
        <end position="579"/>
    </location>
</feature>
<dbReference type="CDD" id="cd13875">
    <property type="entry name" value="CuRO_2_LCC_plant"/>
    <property type="match status" value="1"/>
</dbReference>
<evidence type="ECO:0000313" key="18">
    <source>
        <dbReference type="EnsemblPlants" id="PNT63130"/>
    </source>
</evidence>
<comment type="catalytic activity">
    <reaction evidence="1 13">
        <text>4 hydroquinone + O2 = 4 benzosemiquinone + 2 H2O</text>
        <dbReference type="Rhea" id="RHEA:11276"/>
        <dbReference type="ChEBI" id="CHEBI:15377"/>
        <dbReference type="ChEBI" id="CHEBI:15379"/>
        <dbReference type="ChEBI" id="CHEBI:17594"/>
        <dbReference type="ChEBI" id="CHEBI:17977"/>
        <dbReference type="EC" id="1.10.3.2"/>
    </reaction>
</comment>
<protein>
    <recommendedName>
        <fullName evidence="5 13">Laccase</fullName>
        <ecNumber evidence="5 13">1.10.3.2</ecNumber>
    </recommendedName>
    <alternativeName>
        <fullName evidence="13">Benzenediol:oxygen oxidoreductase</fullName>
    </alternativeName>
    <alternativeName>
        <fullName evidence="13">Diphenol oxidase</fullName>
    </alternativeName>
    <alternativeName>
        <fullName evidence="13">Urishiol oxidase</fullName>
    </alternativeName>
</protein>
<evidence type="ECO:0000313" key="19">
    <source>
        <dbReference type="Proteomes" id="UP000008810"/>
    </source>
</evidence>
<evidence type="ECO:0000256" key="12">
    <source>
        <dbReference type="ARBA" id="ARBA00023185"/>
    </source>
</evidence>
<dbReference type="RefSeq" id="XP_024318715.1">
    <property type="nucleotide sequence ID" value="XM_024462947.1"/>
</dbReference>
<evidence type="ECO:0000256" key="7">
    <source>
        <dbReference type="ARBA" id="ARBA00022525"/>
    </source>
</evidence>
<dbReference type="SUPFAM" id="SSF49503">
    <property type="entry name" value="Cupredoxins"/>
    <property type="match status" value="3"/>
</dbReference>
<reference evidence="18" key="3">
    <citation type="submission" date="2018-08" db="UniProtKB">
        <authorList>
            <consortium name="EnsemblPlants"/>
        </authorList>
    </citation>
    <scope>IDENTIFICATION</scope>
    <source>
        <strain evidence="18">cv. Bd21</strain>
    </source>
</reference>
<dbReference type="Proteomes" id="UP000008810">
    <property type="component" value="Chromosome 4"/>
</dbReference>
<evidence type="ECO:0000256" key="2">
    <source>
        <dbReference type="ARBA" id="ARBA00002075"/>
    </source>
</evidence>
<comment type="function">
    <text evidence="2 13">Lignin degradation and detoxification of lignin-derived products.</text>
</comment>
<feature type="chain" id="PRO_5043074896" description="Laccase" evidence="13">
    <location>
        <begin position="26"/>
        <end position="606"/>
    </location>
</feature>